<dbReference type="InterPro" id="IPR008579">
    <property type="entry name" value="UGlyAH_Cupin_dom"/>
</dbReference>
<feature type="domain" description="(S)-ureidoglycine aminohydrolase cupin" evidence="1">
    <location>
        <begin position="38"/>
        <end position="109"/>
    </location>
</feature>
<name>A0ABW4GMR6_9ACTN</name>
<comment type="caution">
    <text evidence="2">The sequence shown here is derived from an EMBL/GenBank/DDBJ whole genome shotgun (WGS) entry which is preliminary data.</text>
</comment>
<dbReference type="CDD" id="cd02227">
    <property type="entry name" value="cupin_TM1112-like"/>
    <property type="match status" value="1"/>
</dbReference>
<sequence length="116" mass="12420">MIQLSHLAHAPSVSLPAAEPKPTSLTGQSESTLEVWADSHAETGVWECGPGSFTAVRDGYHEICQILVGRATLTGEDGAVVELGPGSTVVLPDGWRGTWDVHETIRKTYVTVRTTH</sequence>
<accession>A0ABW4GMR6</accession>
<dbReference type="PANTHER" id="PTHR40943">
    <property type="entry name" value="CYTOPLASMIC PROTEIN-RELATED"/>
    <property type="match status" value="1"/>
</dbReference>
<dbReference type="EMBL" id="JBHUCM010000039">
    <property type="protein sequence ID" value="MFD1543706.1"/>
    <property type="molecule type" value="Genomic_DNA"/>
</dbReference>
<evidence type="ECO:0000259" key="1">
    <source>
        <dbReference type="Pfam" id="PF05899"/>
    </source>
</evidence>
<dbReference type="Proteomes" id="UP001597097">
    <property type="component" value="Unassembled WGS sequence"/>
</dbReference>
<protein>
    <submittedName>
        <fullName evidence="2">Cupin domain-containing protein</fullName>
    </submittedName>
</protein>
<keyword evidence="3" id="KW-1185">Reference proteome</keyword>
<organism evidence="2 3">
    <name type="scientific">Nonomuraea guangzhouensis</name>
    <dbReference type="NCBI Taxonomy" id="1291555"/>
    <lineage>
        <taxon>Bacteria</taxon>
        <taxon>Bacillati</taxon>
        <taxon>Actinomycetota</taxon>
        <taxon>Actinomycetes</taxon>
        <taxon>Streptosporangiales</taxon>
        <taxon>Streptosporangiaceae</taxon>
        <taxon>Nonomuraea</taxon>
    </lineage>
</organism>
<evidence type="ECO:0000313" key="2">
    <source>
        <dbReference type="EMBL" id="MFD1543706.1"/>
    </source>
</evidence>
<dbReference type="RefSeq" id="WP_219539273.1">
    <property type="nucleotide sequence ID" value="NZ_JAHKRM010000057.1"/>
</dbReference>
<dbReference type="PANTHER" id="PTHR40943:SF1">
    <property type="entry name" value="CYTOPLASMIC PROTEIN"/>
    <property type="match status" value="1"/>
</dbReference>
<dbReference type="Pfam" id="PF05899">
    <property type="entry name" value="Cupin_3"/>
    <property type="match status" value="1"/>
</dbReference>
<proteinExistence type="predicted"/>
<reference evidence="3" key="1">
    <citation type="journal article" date="2019" name="Int. J. Syst. Evol. Microbiol.">
        <title>The Global Catalogue of Microorganisms (GCM) 10K type strain sequencing project: providing services to taxonomists for standard genome sequencing and annotation.</title>
        <authorList>
            <consortium name="The Broad Institute Genomics Platform"/>
            <consortium name="The Broad Institute Genome Sequencing Center for Infectious Disease"/>
            <person name="Wu L."/>
            <person name="Ma J."/>
        </authorList>
    </citation>
    <scope>NUCLEOTIDE SEQUENCE [LARGE SCALE GENOMIC DNA]</scope>
    <source>
        <strain evidence="3">CGMCC 1.15399</strain>
    </source>
</reference>
<gene>
    <name evidence="2" type="ORF">ACFSJ0_42150</name>
</gene>
<evidence type="ECO:0000313" key="3">
    <source>
        <dbReference type="Proteomes" id="UP001597097"/>
    </source>
</evidence>